<dbReference type="RefSeq" id="WP_161483616.1">
    <property type="nucleotide sequence ID" value="NZ_WXEW01000011.1"/>
</dbReference>
<name>A0A7C9K119_9ACTN</name>
<evidence type="ECO:0000313" key="2">
    <source>
        <dbReference type="Proteomes" id="UP000479526"/>
    </source>
</evidence>
<gene>
    <name evidence="1" type="ORF">GT755_33815</name>
</gene>
<keyword evidence="2" id="KW-1185">Reference proteome</keyword>
<reference evidence="1 2" key="1">
    <citation type="submission" date="2020-01" db="EMBL/GenBank/DDBJ databases">
        <title>Herbidospora sp. NEAU-GS84 nov., a novel actinomycete isolated from soil.</title>
        <authorList>
            <person name="Han L."/>
        </authorList>
    </citation>
    <scope>NUCLEOTIDE SEQUENCE [LARGE SCALE GENOMIC DNA]</scope>
    <source>
        <strain evidence="1 2">NEAU-GS84</strain>
    </source>
</reference>
<evidence type="ECO:0000313" key="1">
    <source>
        <dbReference type="EMBL" id="NAS26639.1"/>
    </source>
</evidence>
<dbReference type="AlphaFoldDB" id="A0A7C9K119"/>
<organism evidence="1 2">
    <name type="scientific">Herbidospora solisilvae</name>
    <dbReference type="NCBI Taxonomy" id="2696284"/>
    <lineage>
        <taxon>Bacteria</taxon>
        <taxon>Bacillati</taxon>
        <taxon>Actinomycetota</taxon>
        <taxon>Actinomycetes</taxon>
        <taxon>Streptosporangiales</taxon>
        <taxon>Streptosporangiaceae</taxon>
        <taxon>Herbidospora</taxon>
    </lineage>
</organism>
<proteinExistence type="predicted"/>
<comment type="caution">
    <text evidence="1">The sequence shown here is derived from an EMBL/GenBank/DDBJ whole genome shotgun (WGS) entry which is preliminary data.</text>
</comment>
<dbReference type="EMBL" id="WXEW01000011">
    <property type="protein sequence ID" value="NAS26639.1"/>
    <property type="molecule type" value="Genomic_DNA"/>
</dbReference>
<protein>
    <submittedName>
        <fullName evidence="1">Uncharacterized protein</fullName>
    </submittedName>
</protein>
<dbReference type="Proteomes" id="UP000479526">
    <property type="component" value="Unassembled WGS sequence"/>
</dbReference>
<sequence>MLGDVTLKHERIDGEAAREAIGELAYLLSECGIYDLHDSGGPGLMEIRRSSDGEPGAWAMYSVLSGLYFVGAISGAVGVASDVFEAAELVPGYGPASLTAVRWSQEWVEFQAELRF</sequence>
<accession>A0A7C9K119</accession>